<name>A0ABW1S7J6_9PROT</name>
<evidence type="ECO:0000256" key="1">
    <source>
        <dbReference type="ARBA" id="ARBA00001933"/>
    </source>
</evidence>
<proteinExistence type="inferred from homology"/>
<dbReference type="InterPro" id="IPR015421">
    <property type="entry name" value="PyrdxlP-dep_Trfase_major"/>
</dbReference>
<evidence type="ECO:0000313" key="12">
    <source>
        <dbReference type="Proteomes" id="UP001596303"/>
    </source>
</evidence>
<dbReference type="InterPro" id="IPR015424">
    <property type="entry name" value="PyrdxlP-dep_Trfase"/>
</dbReference>
<evidence type="ECO:0000256" key="2">
    <source>
        <dbReference type="ARBA" id="ARBA00005011"/>
    </source>
</evidence>
<keyword evidence="9" id="KW-0028">Amino-acid biosynthesis</keyword>
<dbReference type="Proteomes" id="UP001596303">
    <property type="component" value="Unassembled WGS sequence"/>
</dbReference>
<keyword evidence="12" id="KW-1185">Reference proteome</keyword>
<dbReference type="InterPro" id="IPR050106">
    <property type="entry name" value="HistidinolP_aminotransfase"/>
</dbReference>
<evidence type="ECO:0000256" key="8">
    <source>
        <dbReference type="ARBA" id="ARBA00047481"/>
    </source>
</evidence>
<evidence type="ECO:0000256" key="9">
    <source>
        <dbReference type="HAMAP-Rule" id="MF_01023"/>
    </source>
</evidence>
<dbReference type="InterPro" id="IPR004839">
    <property type="entry name" value="Aminotransferase_I/II_large"/>
</dbReference>
<reference evidence="12" key="1">
    <citation type="journal article" date="2019" name="Int. J. Syst. Evol. Microbiol.">
        <title>The Global Catalogue of Microorganisms (GCM) 10K type strain sequencing project: providing services to taxonomists for standard genome sequencing and annotation.</title>
        <authorList>
            <consortium name="The Broad Institute Genomics Platform"/>
            <consortium name="The Broad Institute Genome Sequencing Center for Infectious Disease"/>
            <person name="Wu L."/>
            <person name="Ma J."/>
        </authorList>
    </citation>
    <scope>NUCLEOTIDE SEQUENCE [LARGE SCALE GENOMIC DNA]</scope>
    <source>
        <strain evidence="12">CGMCC-1.15741</strain>
    </source>
</reference>
<sequence>MAPKPLPNVLEIKPYVPGLAAESGYKLSSNENPLGCSSLAVEAIKTGLSQLEIYPDGGSNLLREAISERYGIDADRVICGAGSDEIFQMLARAFLAPGDEIIQSEYGFLVYKLVAQQSGAKTISVPEKDLVADIDAMLAAVTDKTRIVFLANPNNPTGTYLPFDEVRRLHAGLPEDVLLVLDAAYAEYVQKNDYSSGLEMAANYDNVLMTRTFSKIHGLASLRLGWAFGPAAVIDALNRVRGPFNVNALAQLAGIAALKDEAFAQKSADFNNAELDRLLPAVRETGLTVYPSVGNFFLVRFPQSDGKTAEAANAFLQSRGLIVRNVMAYGLPDCLRISVGLEDANTKVIEALQDFMAA</sequence>
<feature type="modified residue" description="N6-(pyridoxal phosphate)lysine" evidence="9">
    <location>
        <position position="215"/>
    </location>
</feature>
<dbReference type="NCBIfam" id="TIGR01141">
    <property type="entry name" value="hisC"/>
    <property type="match status" value="1"/>
</dbReference>
<comment type="caution">
    <text evidence="11">The sequence shown here is derived from an EMBL/GenBank/DDBJ whole genome shotgun (WGS) entry which is preliminary data.</text>
</comment>
<dbReference type="PANTHER" id="PTHR43643">
    <property type="entry name" value="HISTIDINOL-PHOSPHATE AMINOTRANSFERASE 2"/>
    <property type="match status" value="1"/>
</dbReference>
<comment type="cofactor">
    <cofactor evidence="1 9">
        <name>pyridoxal 5'-phosphate</name>
        <dbReference type="ChEBI" id="CHEBI:597326"/>
    </cofactor>
</comment>
<dbReference type="PANTHER" id="PTHR43643:SF3">
    <property type="entry name" value="HISTIDINOL-PHOSPHATE AMINOTRANSFERASE"/>
    <property type="match status" value="1"/>
</dbReference>
<organism evidence="11 12">
    <name type="scientific">Ponticaulis profundi</name>
    <dbReference type="NCBI Taxonomy" id="2665222"/>
    <lineage>
        <taxon>Bacteria</taxon>
        <taxon>Pseudomonadati</taxon>
        <taxon>Pseudomonadota</taxon>
        <taxon>Alphaproteobacteria</taxon>
        <taxon>Hyphomonadales</taxon>
        <taxon>Hyphomonadaceae</taxon>
        <taxon>Ponticaulis</taxon>
    </lineage>
</organism>
<comment type="subunit">
    <text evidence="4 9">Homodimer.</text>
</comment>
<evidence type="ECO:0000256" key="5">
    <source>
        <dbReference type="ARBA" id="ARBA00022576"/>
    </source>
</evidence>
<dbReference type="Gene3D" id="3.90.1150.10">
    <property type="entry name" value="Aspartate Aminotransferase, domain 1"/>
    <property type="match status" value="1"/>
</dbReference>
<comment type="similarity">
    <text evidence="3 9">Belongs to the class-II pyridoxal-phosphate-dependent aminotransferase family. Histidinol-phosphate aminotransferase subfamily.</text>
</comment>
<keyword evidence="5 9" id="KW-0032">Aminotransferase</keyword>
<comment type="catalytic activity">
    <reaction evidence="8 9">
        <text>L-histidinol phosphate + 2-oxoglutarate = 3-(imidazol-4-yl)-2-oxopropyl phosphate + L-glutamate</text>
        <dbReference type="Rhea" id="RHEA:23744"/>
        <dbReference type="ChEBI" id="CHEBI:16810"/>
        <dbReference type="ChEBI" id="CHEBI:29985"/>
        <dbReference type="ChEBI" id="CHEBI:57766"/>
        <dbReference type="ChEBI" id="CHEBI:57980"/>
        <dbReference type="EC" id="2.6.1.9"/>
    </reaction>
</comment>
<evidence type="ECO:0000256" key="6">
    <source>
        <dbReference type="ARBA" id="ARBA00022679"/>
    </source>
</evidence>
<keyword evidence="6 9" id="KW-0808">Transferase</keyword>
<evidence type="ECO:0000259" key="10">
    <source>
        <dbReference type="Pfam" id="PF00155"/>
    </source>
</evidence>
<dbReference type="GO" id="GO:0004400">
    <property type="term" value="F:histidinol-phosphate transaminase activity"/>
    <property type="evidence" value="ECO:0007669"/>
    <property type="project" value="UniProtKB-EC"/>
</dbReference>
<dbReference type="Pfam" id="PF00155">
    <property type="entry name" value="Aminotran_1_2"/>
    <property type="match status" value="1"/>
</dbReference>
<comment type="pathway">
    <text evidence="2 9">Amino-acid biosynthesis; L-histidine biosynthesis; L-histidine from 5-phospho-alpha-D-ribose 1-diphosphate: step 7/9.</text>
</comment>
<protein>
    <recommendedName>
        <fullName evidence="9">Histidinol-phosphate aminotransferase</fullName>
        <ecNumber evidence="9">2.6.1.9</ecNumber>
    </recommendedName>
    <alternativeName>
        <fullName evidence="9">Imidazole acetol-phosphate transaminase</fullName>
    </alternativeName>
</protein>
<dbReference type="EMBL" id="JBHSSW010000005">
    <property type="protein sequence ID" value="MFC6197535.1"/>
    <property type="molecule type" value="Genomic_DNA"/>
</dbReference>
<gene>
    <name evidence="9 11" type="primary">hisC</name>
    <name evidence="11" type="ORF">ACFQDM_05570</name>
</gene>
<evidence type="ECO:0000256" key="7">
    <source>
        <dbReference type="ARBA" id="ARBA00022898"/>
    </source>
</evidence>
<dbReference type="Gene3D" id="3.40.640.10">
    <property type="entry name" value="Type I PLP-dependent aspartate aminotransferase-like (Major domain)"/>
    <property type="match status" value="1"/>
</dbReference>
<keyword evidence="7 9" id="KW-0663">Pyridoxal phosphate</keyword>
<keyword evidence="9" id="KW-0368">Histidine biosynthesis</keyword>
<dbReference type="RefSeq" id="WP_377376584.1">
    <property type="nucleotide sequence ID" value="NZ_JBHSSW010000005.1"/>
</dbReference>
<evidence type="ECO:0000256" key="4">
    <source>
        <dbReference type="ARBA" id="ARBA00011738"/>
    </source>
</evidence>
<dbReference type="SUPFAM" id="SSF53383">
    <property type="entry name" value="PLP-dependent transferases"/>
    <property type="match status" value="1"/>
</dbReference>
<dbReference type="CDD" id="cd00609">
    <property type="entry name" value="AAT_like"/>
    <property type="match status" value="1"/>
</dbReference>
<dbReference type="InterPro" id="IPR005861">
    <property type="entry name" value="HisP_aminotrans"/>
</dbReference>
<dbReference type="EC" id="2.6.1.9" evidence="9"/>
<dbReference type="HAMAP" id="MF_01023">
    <property type="entry name" value="HisC_aminotrans_2"/>
    <property type="match status" value="1"/>
</dbReference>
<evidence type="ECO:0000256" key="3">
    <source>
        <dbReference type="ARBA" id="ARBA00007970"/>
    </source>
</evidence>
<evidence type="ECO:0000313" key="11">
    <source>
        <dbReference type="EMBL" id="MFC6197535.1"/>
    </source>
</evidence>
<feature type="domain" description="Aminotransferase class I/classII large" evidence="10">
    <location>
        <begin position="26"/>
        <end position="347"/>
    </location>
</feature>
<accession>A0ABW1S7J6</accession>
<dbReference type="InterPro" id="IPR015422">
    <property type="entry name" value="PyrdxlP-dep_Trfase_small"/>
</dbReference>